<dbReference type="InterPro" id="IPR002213">
    <property type="entry name" value="UDP_glucos_trans"/>
</dbReference>
<dbReference type="Gene3D" id="3.40.50.2000">
    <property type="entry name" value="Glycogen Phosphorylase B"/>
    <property type="match status" value="2"/>
</dbReference>
<sequence length="782" mass="84558">MAAKSSEQAQSSASSILKEVDFAWDEPPPYELHSSGTILASSSALKVDGTLDIDFASSAPEELDKSLPSYPTATAEPAPVPLRPCPLLNIVIQVVGSRGDVQPFIALGTALHRYGHRVRLATHDVFADFVRRAGLGFYPIGGDPEELMSYMVRNPGLLPSLDSLRGGDIPRKRHMIHEMLQGCWDACISPDPVSQGPFIANAIIANPPSFAHVHCGQALGIPVHMMFTMPWTATRAFPHPLANVKAQSVSKSTANYLSYGIVDLMTWQGLGDVINGWRVKDLKLDPVPASMGPDIVSTLEIPYTYCWSPTLVAKPQDWGSNIDVCGFFMREEPVYTPPEDLASFLRAGQVPVYVGFGSIVLEDARKMTEVIMQACKSAQVRVIISRGWSKLGGNDANTNDIFYLGDCPHEWLFRQVSAVVHHGGAGTTACGLYNARPTVIVPFFGDNGAGPMPIPHKNLNSQNLASAIEFCLTPQAQQAARAIADQMHREHGVDTAVQSFHRHLGIPEIACDVLPQYAADWVCRSKRSKGLIKLSHAALKVLVAEKELKISDVTPYRPKEYYTDVKRWDPLTASASSTLGIMTDFTSALGGTLIDPYKEYKKVRTNGNDGGSASLAAAGAVGKGFASMGTGLTRGTLVDMPLALTEGLRNAPKVYGDDVKDHGKVTDWKSGGTVAVKNFGTGFYEAITDIVTKPYAGAKEEGTLGFVKGIGKGSMNMVMKPGSAMFGLLAYPAQGIYESMKDHKKKPVRYKVEAGKLASFERYSLSRPDMSTSQIVATFESI</sequence>
<proteinExistence type="predicted"/>
<dbReference type="CDD" id="cd03784">
    <property type="entry name" value="GT1_Gtf-like"/>
    <property type="match status" value="1"/>
</dbReference>
<dbReference type="EMBL" id="ML994645">
    <property type="protein sequence ID" value="KAF2182922.1"/>
    <property type="molecule type" value="Genomic_DNA"/>
</dbReference>
<feature type="domain" description="Glycosyltransferase family 28 N-terminal" evidence="2">
    <location>
        <begin position="90"/>
        <end position="238"/>
    </location>
</feature>
<dbReference type="FunFam" id="3.40.50.2000:FF:000100">
    <property type="entry name" value="Glycosyltransferase family 1 protein"/>
    <property type="match status" value="1"/>
</dbReference>
<accession>A0A6A6DX33</accession>
<name>A0A6A6DX33_9PEZI</name>
<dbReference type="Proteomes" id="UP000800200">
    <property type="component" value="Unassembled WGS sequence"/>
</dbReference>
<dbReference type="PANTHER" id="PTHR48050:SF27">
    <property type="entry name" value="GLUCOSYLTRANSFERASE, PUTATIVE (AFU_ORTHOLOGUE AFUA_7G04880)-RELATED"/>
    <property type="match status" value="1"/>
</dbReference>
<keyword evidence="1 3" id="KW-0808">Transferase</keyword>
<keyword evidence="4" id="KW-1185">Reference proteome</keyword>
<dbReference type="InterPro" id="IPR004276">
    <property type="entry name" value="GlycoTrans_28_N"/>
</dbReference>
<dbReference type="SUPFAM" id="SSF53756">
    <property type="entry name" value="UDP-Glycosyltransferase/glycogen phosphorylase"/>
    <property type="match status" value="1"/>
</dbReference>
<protein>
    <submittedName>
        <fullName evidence="3">Glycosyltransferase family 1 protein</fullName>
    </submittedName>
</protein>
<dbReference type="FunFam" id="3.40.50.2000:FF:000009">
    <property type="entry name" value="Sterol 3-beta-glucosyltransferase UGT80A2"/>
    <property type="match status" value="1"/>
</dbReference>
<dbReference type="InterPro" id="IPR050426">
    <property type="entry name" value="Glycosyltransferase_28"/>
</dbReference>
<dbReference type="GO" id="GO:0005975">
    <property type="term" value="P:carbohydrate metabolic process"/>
    <property type="evidence" value="ECO:0007669"/>
    <property type="project" value="InterPro"/>
</dbReference>
<evidence type="ECO:0000259" key="2">
    <source>
        <dbReference type="Pfam" id="PF03033"/>
    </source>
</evidence>
<evidence type="ECO:0000256" key="1">
    <source>
        <dbReference type="ARBA" id="ARBA00022679"/>
    </source>
</evidence>
<dbReference type="OrthoDB" id="5835829at2759"/>
<dbReference type="Pfam" id="PF03033">
    <property type="entry name" value="Glyco_transf_28"/>
    <property type="match status" value="1"/>
</dbReference>
<evidence type="ECO:0000313" key="4">
    <source>
        <dbReference type="Proteomes" id="UP000800200"/>
    </source>
</evidence>
<evidence type="ECO:0000313" key="3">
    <source>
        <dbReference type="EMBL" id="KAF2182922.1"/>
    </source>
</evidence>
<dbReference type="PANTHER" id="PTHR48050">
    <property type="entry name" value="STEROL 3-BETA-GLUCOSYLTRANSFERASE"/>
    <property type="match status" value="1"/>
</dbReference>
<dbReference type="AlphaFoldDB" id="A0A6A6DX33"/>
<organism evidence="3 4">
    <name type="scientific">Zopfia rhizophila CBS 207.26</name>
    <dbReference type="NCBI Taxonomy" id="1314779"/>
    <lineage>
        <taxon>Eukaryota</taxon>
        <taxon>Fungi</taxon>
        <taxon>Dikarya</taxon>
        <taxon>Ascomycota</taxon>
        <taxon>Pezizomycotina</taxon>
        <taxon>Dothideomycetes</taxon>
        <taxon>Dothideomycetes incertae sedis</taxon>
        <taxon>Zopfiaceae</taxon>
        <taxon>Zopfia</taxon>
    </lineage>
</organism>
<gene>
    <name evidence="3" type="ORF">K469DRAFT_740048</name>
</gene>
<dbReference type="GO" id="GO:0016906">
    <property type="term" value="F:sterol 3-beta-glucosyltransferase activity"/>
    <property type="evidence" value="ECO:0007669"/>
    <property type="project" value="UniProtKB-ARBA"/>
</dbReference>
<reference evidence="3" key="1">
    <citation type="journal article" date="2020" name="Stud. Mycol.">
        <title>101 Dothideomycetes genomes: a test case for predicting lifestyles and emergence of pathogens.</title>
        <authorList>
            <person name="Haridas S."/>
            <person name="Albert R."/>
            <person name="Binder M."/>
            <person name="Bloem J."/>
            <person name="Labutti K."/>
            <person name="Salamov A."/>
            <person name="Andreopoulos B."/>
            <person name="Baker S."/>
            <person name="Barry K."/>
            <person name="Bills G."/>
            <person name="Bluhm B."/>
            <person name="Cannon C."/>
            <person name="Castanera R."/>
            <person name="Culley D."/>
            <person name="Daum C."/>
            <person name="Ezra D."/>
            <person name="Gonzalez J."/>
            <person name="Henrissat B."/>
            <person name="Kuo A."/>
            <person name="Liang C."/>
            <person name="Lipzen A."/>
            <person name="Lutzoni F."/>
            <person name="Magnuson J."/>
            <person name="Mondo S."/>
            <person name="Nolan M."/>
            <person name="Ohm R."/>
            <person name="Pangilinan J."/>
            <person name="Park H.-J."/>
            <person name="Ramirez L."/>
            <person name="Alfaro M."/>
            <person name="Sun H."/>
            <person name="Tritt A."/>
            <person name="Yoshinaga Y."/>
            <person name="Zwiers L.-H."/>
            <person name="Turgeon B."/>
            <person name="Goodwin S."/>
            <person name="Spatafora J."/>
            <person name="Crous P."/>
            <person name="Grigoriev I."/>
        </authorList>
    </citation>
    <scope>NUCLEOTIDE SEQUENCE</scope>
    <source>
        <strain evidence="3">CBS 207.26</strain>
    </source>
</reference>